<evidence type="ECO:0000256" key="1">
    <source>
        <dbReference type="ARBA" id="ARBA00004479"/>
    </source>
</evidence>
<evidence type="ECO:0000256" key="2">
    <source>
        <dbReference type="ARBA" id="ARBA00008054"/>
    </source>
</evidence>
<name>A0AAV2M3D9_KNICA</name>
<dbReference type="PROSITE" id="PS51470">
    <property type="entry name" value="FG_GAP"/>
    <property type="match status" value="4"/>
</dbReference>
<organism evidence="20 21">
    <name type="scientific">Knipowitschia caucasica</name>
    <name type="common">Caucasian dwarf goby</name>
    <name type="synonym">Pomatoschistus caucasicus</name>
    <dbReference type="NCBI Taxonomy" id="637954"/>
    <lineage>
        <taxon>Eukaryota</taxon>
        <taxon>Metazoa</taxon>
        <taxon>Chordata</taxon>
        <taxon>Craniata</taxon>
        <taxon>Vertebrata</taxon>
        <taxon>Euteleostomi</taxon>
        <taxon>Actinopterygii</taxon>
        <taxon>Neopterygii</taxon>
        <taxon>Teleostei</taxon>
        <taxon>Neoteleostei</taxon>
        <taxon>Acanthomorphata</taxon>
        <taxon>Gobiaria</taxon>
        <taxon>Gobiiformes</taxon>
        <taxon>Gobioidei</taxon>
        <taxon>Gobiidae</taxon>
        <taxon>Gobiinae</taxon>
        <taxon>Knipowitschia</taxon>
    </lineage>
</organism>
<keyword evidence="12" id="KW-1015">Disulfide bond</keyword>
<dbReference type="GO" id="GO:0007160">
    <property type="term" value="P:cell-matrix adhesion"/>
    <property type="evidence" value="ECO:0007669"/>
    <property type="project" value="TreeGrafter"/>
</dbReference>
<feature type="domain" description="Integrin alpha third immunoglobulin-like" evidence="19">
    <location>
        <begin position="1314"/>
        <end position="1519"/>
    </location>
</feature>
<accession>A0AAV2M3D9</accession>
<feature type="transmembrane region" description="Helical" evidence="16">
    <location>
        <begin position="1019"/>
        <end position="1039"/>
    </location>
</feature>
<dbReference type="Pfam" id="PF20805">
    <property type="entry name" value="Integrin_A_Ig_2"/>
    <property type="match status" value="1"/>
</dbReference>
<dbReference type="GO" id="GO:0005178">
    <property type="term" value="F:integrin binding"/>
    <property type="evidence" value="ECO:0007669"/>
    <property type="project" value="TreeGrafter"/>
</dbReference>
<dbReference type="EMBL" id="OZ035828">
    <property type="protein sequence ID" value="CAL1607860.1"/>
    <property type="molecule type" value="Genomic_DNA"/>
</dbReference>
<evidence type="ECO:0000256" key="3">
    <source>
        <dbReference type="ARBA" id="ARBA00022692"/>
    </source>
</evidence>
<comment type="caution">
    <text evidence="16">Lacks conserved residue(s) required for the propagation of feature annotation.</text>
</comment>
<evidence type="ECO:0000313" key="20">
    <source>
        <dbReference type="EMBL" id="CAL1607860.1"/>
    </source>
</evidence>
<dbReference type="Gene3D" id="1.20.5.930">
    <property type="entry name" value="Bicelle-embedded integrin alpha(iib) transmembrane segment"/>
    <property type="match status" value="1"/>
</dbReference>
<comment type="subcellular location">
    <subcellularLocation>
        <location evidence="1 16">Membrane</location>
        <topology evidence="1 16">Single-pass type I membrane protein</topology>
    </subcellularLocation>
</comment>
<keyword evidence="13 16" id="KW-0675">Receptor</keyword>
<feature type="transmembrane region" description="Helical" evidence="16">
    <location>
        <begin position="902"/>
        <end position="927"/>
    </location>
</feature>
<evidence type="ECO:0000259" key="19">
    <source>
        <dbReference type="Pfam" id="PF20806"/>
    </source>
</evidence>
<feature type="repeat" description="FG-GAP" evidence="15">
    <location>
        <begin position="287"/>
        <end position="350"/>
    </location>
</feature>
<dbReference type="InterPro" id="IPR013519">
    <property type="entry name" value="Int_alpha_beta-p"/>
</dbReference>
<keyword evidence="5" id="KW-0732">Signal</keyword>
<dbReference type="Gene3D" id="2.60.40.1530">
    <property type="entry name" value="ntegrin, alpha v. Chain A, domain 4"/>
    <property type="match status" value="1"/>
</dbReference>
<evidence type="ECO:0000256" key="5">
    <source>
        <dbReference type="ARBA" id="ARBA00022729"/>
    </source>
</evidence>
<evidence type="ECO:0000259" key="17">
    <source>
        <dbReference type="Pfam" id="PF08441"/>
    </source>
</evidence>
<feature type="transmembrane region" description="Helical" evidence="16">
    <location>
        <begin position="750"/>
        <end position="776"/>
    </location>
</feature>
<feature type="domain" description="Integrin alpha second immunoglobulin-like" evidence="18">
    <location>
        <begin position="1185"/>
        <end position="1306"/>
    </location>
</feature>
<dbReference type="FunFam" id="2.60.40.1510:FF:000001">
    <property type="entry name" value="Integrin alpha V"/>
    <property type="match status" value="1"/>
</dbReference>
<dbReference type="Pfam" id="PF20806">
    <property type="entry name" value="Integrin_A_Ig_3"/>
    <property type="match status" value="1"/>
</dbReference>
<keyword evidence="8 16" id="KW-0130">Cell adhesion</keyword>
<feature type="transmembrane region" description="Helical" evidence="16">
    <location>
        <begin position="783"/>
        <end position="804"/>
    </location>
</feature>
<dbReference type="InterPro" id="IPR013649">
    <property type="entry name" value="Integrin_alpha_Ig-like_1"/>
</dbReference>
<keyword evidence="4" id="KW-0479">Metal-binding</keyword>
<keyword evidence="6" id="KW-0677">Repeat</keyword>
<evidence type="ECO:0000256" key="6">
    <source>
        <dbReference type="ARBA" id="ARBA00022737"/>
    </source>
</evidence>
<dbReference type="InterPro" id="IPR028994">
    <property type="entry name" value="Integrin_alpha_N"/>
</dbReference>
<dbReference type="Gene3D" id="2.60.40.1510">
    <property type="entry name" value="ntegrin, alpha v. Chain A, domain 3"/>
    <property type="match status" value="1"/>
</dbReference>
<comment type="similarity">
    <text evidence="2 16">Belongs to the integrin alpha chain family.</text>
</comment>
<evidence type="ECO:0000256" key="12">
    <source>
        <dbReference type="ARBA" id="ARBA00023157"/>
    </source>
</evidence>
<dbReference type="GO" id="GO:0033627">
    <property type="term" value="P:cell adhesion mediated by integrin"/>
    <property type="evidence" value="ECO:0007669"/>
    <property type="project" value="TreeGrafter"/>
</dbReference>
<dbReference type="InterPro" id="IPR013517">
    <property type="entry name" value="FG-GAP"/>
</dbReference>
<evidence type="ECO:0008006" key="22">
    <source>
        <dbReference type="Google" id="ProtNLM"/>
    </source>
</evidence>
<evidence type="ECO:0000313" key="21">
    <source>
        <dbReference type="Proteomes" id="UP001497482"/>
    </source>
</evidence>
<dbReference type="FunFam" id="2.60.40.1460:FF:000001">
    <property type="entry name" value="Integrin, alpha V"/>
    <property type="match status" value="1"/>
</dbReference>
<dbReference type="Pfam" id="PF01839">
    <property type="entry name" value="FG-GAP"/>
    <property type="match status" value="2"/>
</dbReference>
<sequence length="1579" mass="173979">MACAPRYHWRTEHDVPFADVTGTCFLSVGGASVEYAPCRTERHGPAGQGYCQGGFSADFTKNGRVVLGGPGSFYWQGQLISATTEEIVKAYYPAYFLLFVDGQKQTAQVQSSYDDSYLGYSVTTGEFSGDQEEDFVTGVPKGLLLYGLVSILDGKDLTYLVNLTGEQMGSYFGYAVAVTDINNDGLDDVVVGAPLFMLRAPAGQLEELGKVYVYLQKGPQRLEPSGTNPLGSQAFSRFGTSLAPLGDLNQDGFNDLAVGCPYGGEDQQGLVFIYNGHEEGLEDTPTQTLSGQWASSGFPAAFGFALRGNTDLDQNGYPDLLVGAFGADRAVLYRARPIVNANATLTVHPTLFVPEEKACVLTTGDKMVPVSCVSVSFCLMANGKHLPSRLGFIVEIQLDNVKLKQRESKPRTLFLDSRQSSVVRNFSLETSGDMCHETKIFLLNDADFRDKLSPIFISLNFSLDPEDPEDQTGLRPILNHRTQQLIQQQAHIQLDCGEDNICVPDLKLAVYGWSVVGLRLVCGWSVVGLRLVCGWSVVGLWLVCGWSAVGLWLVCGWSVVSLWLVFSWSVVGLWLVCGWSVVGLWLVCGWSLVGLWLVCGWSVVGLWLVCGWSVVGLWLVCGWSAVGLWLVCGWSVVGLWLVCGWSLVGLWLVCGWSVSAVGLWLVCGWSVVGLWLVFSWSLVGLWLVCGWSLVGLRLVCGWSVVGLWLVFSWSAVGLWLVCGWSVVGLWLVFSWSAVGLRLVCGWSVVGLWLVFSWSAVGLWLVCGWSLVGLWLVCGWSVVGLWLVCGWSLVGLWLVCGWSAVGLRLLVFGWSVVGLWLVFGWSVVGLWLVFSWSAVGLRLVCGWSVVGLWLVCGWSLVGLRLVCGWSALVCGWSAVGLRLVCGWSVVGLWLVFSWSAVGLWLVCGWSVVGLWLVFSWSVVGLWLVCGWSVVGLWLVFSWSVVGLWLVCGWSAVGLWLVCGWSLVGLWLVCGWSVVGLWLVCGWSVVGLWLVCGWSVVGLWLVCVGLWLVFGWSAVGLRLVCGWSAVGLWLVCGWSLVGLRLVCGWSAVGLWLVCGWSLVGLWLVCGWSVVGLWLVFSWSVVGLWLVCGWSVVGLWLVFSWSAVGLWLVCGWSLVGLRLVCGWSLVGLWLVCGWSVLVCGWSVVGLWLVCGWSVVGLWLVCGWSLVSLRLVFGWSVVGLWDKRMAYLGDENALTLILNAVNEGEGGAYEAELYVLLPPDADYSGIARNNHSLSQITCSYESQNDTRFLLCDLGNPMKPGSDIWAGLRFTVPRLKDSYKVVEFELQIRSKNANNSESEVVVYELEVAALADVLLQGVSRPDKVVFPPPSWKMIQGLRREQDVGPELQHVFELVNHGPSVISRSSLEVRCPLRAQSQGLLYPLELTTEGPLTCRSQHQLNALKLKLEPASAQTVAQIKPQSSEHRVKKRDAQPLAEHGNLTCSVVECWRMQCDVGRLNRGDSAIIRLRSRLWAETFIERIYKQHVVECTVHYKVEKMPYSIPPLFTPSLSKKVVCAVLWNKPDSVYPVPVWIVVLAVLLGLLLLSLLIYLLYKMGFFKRSDPYATTMEKAHLRPQASSEA</sequence>
<keyword evidence="9 16" id="KW-1133">Transmembrane helix</keyword>
<evidence type="ECO:0000256" key="8">
    <source>
        <dbReference type="ARBA" id="ARBA00022889"/>
    </source>
</evidence>
<evidence type="ECO:0000256" key="15">
    <source>
        <dbReference type="PROSITE-ProRule" id="PRU00803"/>
    </source>
</evidence>
<dbReference type="Pfam" id="PF08441">
    <property type="entry name" value="Integrin_A_Ig_1"/>
    <property type="match status" value="1"/>
</dbReference>
<feature type="transmembrane region" description="Helical" evidence="16">
    <location>
        <begin position="566"/>
        <end position="588"/>
    </location>
</feature>
<dbReference type="InterPro" id="IPR048286">
    <property type="entry name" value="Integrin_alpha_Ig-like_3"/>
</dbReference>
<dbReference type="SUPFAM" id="SSF69179">
    <property type="entry name" value="Integrin domains"/>
    <property type="match status" value="3"/>
</dbReference>
<feature type="transmembrane region" description="Helical" evidence="16">
    <location>
        <begin position="595"/>
        <end position="620"/>
    </location>
</feature>
<dbReference type="InterPro" id="IPR032695">
    <property type="entry name" value="Integrin_dom_sf"/>
</dbReference>
<feature type="transmembrane region" description="Helical" evidence="16">
    <location>
        <begin position="540"/>
        <end position="560"/>
    </location>
</feature>
<evidence type="ECO:0000256" key="4">
    <source>
        <dbReference type="ARBA" id="ARBA00022723"/>
    </source>
</evidence>
<feature type="transmembrane region" description="Helical" evidence="16">
    <location>
        <begin position="510"/>
        <end position="533"/>
    </location>
</feature>
<feature type="transmembrane region" description="Helical" evidence="16">
    <location>
        <begin position="933"/>
        <end position="950"/>
    </location>
</feature>
<feature type="transmembrane region" description="Helical" evidence="16">
    <location>
        <begin position="810"/>
        <end position="833"/>
    </location>
</feature>
<dbReference type="GO" id="GO:0008305">
    <property type="term" value="C:integrin complex"/>
    <property type="evidence" value="ECO:0007669"/>
    <property type="project" value="InterPro"/>
</dbReference>
<dbReference type="SUPFAM" id="SSF69318">
    <property type="entry name" value="Integrin alpha N-terminal domain"/>
    <property type="match status" value="1"/>
</dbReference>
<dbReference type="GO" id="GO:0007229">
    <property type="term" value="P:integrin-mediated signaling pathway"/>
    <property type="evidence" value="ECO:0007669"/>
    <property type="project" value="UniProtKB-KW"/>
</dbReference>
<dbReference type="InterPro" id="IPR018184">
    <property type="entry name" value="Integrin_alpha_C_CS"/>
</dbReference>
<gene>
    <name evidence="20" type="ORF">KC01_LOCUS34875</name>
</gene>
<evidence type="ECO:0000256" key="10">
    <source>
        <dbReference type="ARBA" id="ARBA00023037"/>
    </source>
</evidence>
<dbReference type="FunFam" id="1.20.5.930:FF:000001">
    <property type="entry name" value="Integrin subunit alpha V"/>
    <property type="match status" value="1"/>
</dbReference>
<dbReference type="GO" id="GO:0001525">
    <property type="term" value="P:angiogenesis"/>
    <property type="evidence" value="ECO:0007669"/>
    <property type="project" value="TreeGrafter"/>
</dbReference>
<feature type="repeat" description="FG-GAP" evidence="15">
    <location>
        <begin position="39"/>
        <end position="91"/>
    </location>
</feature>
<evidence type="ECO:0000256" key="9">
    <source>
        <dbReference type="ARBA" id="ARBA00022989"/>
    </source>
</evidence>
<feature type="transmembrane region" description="Helical" evidence="16">
    <location>
        <begin position="1085"/>
        <end position="1109"/>
    </location>
</feature>
<protein>
    <recommendedName>
        <fullName evidence="22">Integrin alpha-2 domain-containing protein</fullName>
    </recommendedName>
</protein>
<feature type="transmembrane region" description="Helical" evidence="16">
    <location>
        <begin position="868"/>
        <end position="895"/>
    </location>
</feature>
<dbReference type="PRINTS" id="PR01185">
    <property type="entry name" value="INTEGRINA"/>
</dbReference>
<keyword evidence="11 16" id="KW-0472">Membrane</keyword>
<dbReference type="InterPro" id="IPR000413">
    <property type="entry name" value="Integrin_alpha"/>
</dbReference>
<dbReference type="Gene3D" id="2.130.10.130">
    <property type="entry name" value="Integrin alpha, N-terminal"/>
    <property type="match status" value="1"/>
</dbReference>
<evidence type="ECO:0000259" key="18">
    <source>
        <dbReference type="Pfam" id="PF20805"/>
    </source>
</evidence>
<keyword evidence="3 16" id="KW-0812">Transmembrane</keyword>
<dbReference type="GO" id="GO:0098609">
    <property type="term" value="P:cell-cell adhesion"/>
    <property type="evidence" value="ECO:0007669"/>
    <property type="project" value="TreeGrafter"/>
</dbReference>
<dbReference type="GO" id="GO:0009897">
    <property type="term" value="C:external side of plasma membrane"/>
    <property type="evidence" value="ECO:0007669"/>
    <property type="project" value="TreeGrafter"/>
</dbReference>
<dbReference type="Gene3D" id="2.60.40.1460">
    <property type="entry name" value="Integrin domains. Chain A, domain 2"/>
    <property type="match status" value="1"/>
</dbReference>
<feature type="transmembrane region" description="Helical" evidence="16">
    <location>
        <begin position="957"/>
        <end position="982"/>
    </location>
</feature>
<feature type="transmembrane region" description="Helical" evidence="16">
    <location>
        <begin position="988"/>
        <end position="1012"/>
    </location>
</feature>
<feature type="transmembrane region" description="Helical" evidence="16">
    <location>
        <begin position="1529"/>
        <end position="1551"/>
    </location>
</feature>
<evidence type="ECO:0000256" key="16">
    <source>
        <dbReference type="RuleBase" id="RU003762"/>
    </source>
</evidence>
<feature type="transmembrane region" description="Helical" evidence="16">
    <location>
        <begin position="626"/>
        <end position="653"/>
    </location>
</feature>
<feature type="transmembrane region" description="Helical" evidence="16">
    <location>
        <begin position="684"/>
        <end position="711"/>
    </location>
</feature>
<feature type="transmembrane region" description="Helical" evidence="16">
    <location>
        <begin position="1051"/>
        <end position="1078"/>
    </location>
</feature>
<feature type="domain" description="Integrin alpha first immunoglubulin-like" evidence="17">
    <location>
        <begin position="335"/>
        <end position="495"/>
    </location>
</feature>
<feature type="transmembrane region" description="Helical" evidence="16">
    <location>
        <begin position="660"/>
        <end position="678"/>
    </location>
</feature>
<keyword evidence="7" id="KW-0106">Calcium</keyword>
<keyword evidence="21" id="KW-1185">Reference proteome</keyword>
<feature type="repeat" description="FG-GAP" evidence="15">
    <location>
        <begin position="158"/>
        <end position="222"/>
    </location>
</feature>
<evidence type="ECO:0000256" key="11">
    <source>
        <dbReference type="ARBA" id="ARBA00023136"/>
    </source>
</evidence>
<dbReference type="SMART" id="SM00191">
    <property type="entry name" value="Int_alpha"/>
    <property type="match status" value="4"/>
</dbReference>
<evidence type="ECO:0000256" key="7">
    <source>
        <dbReference type="ARBA" id="ARBA00022837"/>
    </source>
</evidence>
<evidence type="ECO:0000256" key="13">
    <source>
        <dbReference type="ARBA" id="ARBA00023170"/>
    </source>
</evidence>
<dbReference type="InterPro" id="IPR048285">
    <property type="entry name" value="Integrin_alpha_Ig-like_2"/>
</dbReference>
<dbReference type="PROSITE" id="PS00242">
    <property type="entry name" value="INTEGRIN_ALPHA"/>
    <property type="match status" value="1"/>
</dbReference>
<proteinExistence type="inferred from homology"/>
<keyword evidence="10 16" id="KW-0401">Integrin</keyword>
<keyword evidence="14" id="KW-0325">Glycoprotein</keyword>
<feature type="transmembrane region" description="Helical" evidence="16">
    <location>
        <begin position="840"/>
        <end position="862"/>
    </location>
</feature>
<dbReference type="PANTHER" id="PTHR23220:SF3">
    <property type="entry name" value="INTEGRIN ALPHA-5"/>
    <property type="match status" value="1"/>
</dbReference>
<dbReference type="GO" id="GO:0046872">
    <property type="term" value="F:metal ion binding"/>
    <property type="evidence" value="ECO:0007669"/>
    <property type="project" value="UniProtKB-KW"/>
</dbReference>
<dbReference type="PANTHER" id="PTHR23220">
    <property type="entry name" value="INTEGRIN ALPHA"/>
    <property type="match status" value="1"/>
</dbReference>
<evidence type="ECO:0000256" key="14">
    <source>
        <dbReference type="ARBA" id="ARBA00023180"/>
    </source>
</evidence>
<feature type="transmembrane region" description="Helical" evidence="16">
    <location>
        <begin position="718"/>
        <end position="738"/>
    </location>
</feature>
<feature type="repeat" description="FG-GAP" evidence="15">
    <location>
        <begin position="223"/>
        <end position="283"/>
    </location>
</feature>
<reference evidence="20 21" key="1">
    <citation type="submission" date="2024-04" db="EMBL/GenBank/DDBJ databases">
        <authorList>
            <person name="Waldvogel A.-M."/>
            <person name="Schoenle A."/>
        </authorList>
    </citation>
    <scope>NUCLEOTIDE SEQUENCE [LARGE SCALE GENOMIC DNA]</scope>
</reference>
<dbReference type="Proteomes" id="UP001497482">
    <property type="component" value="Chromosome 6"/>
</dbReference>